<organism evidence="2 3">
    <name type="scientific">Legionella sainthelensi</name>
    <dbReference type="NCBI Taxonomy" id="28087"/>
    <lineage>
        <taxon>Bacteria</taxon>
        <taxon>Pseudomonadati</taxon>
        <taxon>Pseudomonadota</taxon>
        <taxon>Gammaproteobacteria</taxon>
        <taxon>Legionellales</taxon>
        <taxon>Legionellaceae</taxon>
        <taxon>Legionella</taxon>
    </lineage>
</organism>
<dbReference type="PANTHER" id="PTHR40279">
    <property type="entry name" value="PQQC-LIKE PROTEIN"/>
    <property type="match status" value="1"/>
</dbReference>
<dbReference type="AlphaFoldDB" id="A0A2H5FRM4"/>
<proteinExistence type="predicted"/>
<dbReference type="InterPro" id="IPR016084">
    <property type="entry name" value="Haem_Oase-like_multi-hlx"/>
</dbReference>
<gene>
    <name evidence="2" type="ORF">CAB17_19850</name>
</gene>
<sequence length="305" mass="34890">MTKLQNAIIKSQSSKGRTFLKYPKTHLKLALFNHKRLDPKLPSIEWKAELNYEIKMRAIEQEMLCHEISLIKPFMENLPPTANEFMVWFEELMHTGPGQNDPLFDWLEETANREEMTWFIRQEIAGEAGFEDLTALTQIKMIAQPKLEFARNYWDEMGHGHKNGMHGPMLVSLAQELEIIPPKLEEIMPEAAALGNIMIAMAINRAYAYHSAGALGAIELTAPSRAIKIYHGLKRLGLSPEAQRYYLLHSSMDVKHSEAWNSEVILPLITDNSSLIPPIAEGALLRLNAGKRCFERYRYELFKKG</sequence>
<evidence type="ECO:0000256" key="1">
    <source>
        <dbReference type="ARBA" id="ARBA00023002"/>
    </source>
</evidence>
<dbReference type="EMBL" id="CP025493">
    <property type="protein sequence ID" value="AUH74202.1"/>
    <property type="molecule type" value="Genomic_DNA"/>
</dbReference>
<dbReference type="Proteomes" id="UP000234343">
    <property type="component" value="Plasmid pLA01-117_113k"/>
</dbReference>
<dbReference type="PANTHER" id="PTHR40279:SF3">
    <property type="entry name" value="4-AMINOBENZOATE SYNTHASE"/>
    <property type="match status" value="1"/>
</dbReference>
<geneLocation type="plasmid" evidence="3">
    <name>pLA01-117_113k</name>
</geneLocation>
<dbReference type="RefSeq" id="WP_101901830.1">
    <property type="nucleotide sequence ID" value="NZ_CP025493.2"/>
</dbReference>
<keyword evidence="1" id="KW-0560">Oxidoreductase</keyword>
<dbReference type="InterPro" id="IPR039068">
    <property type="entry name" value="PqqC-like"/>
</dbReference>
<dbReference type="SMART" id="SM01236">
    <property type="entry name" value="Haem_oxygenase_2"/>
    <property type="match status" value="1"/>
</dbReference>
<protein>
    <recommendedName>
        <fullName evidence="4">Iron-containing redox enzyme family protein</fullName>
    </recommendedName>
</protein>
<dbReference type="Pfam" id="PF14518">
    <property type="entry name" value="Haem_oxygenas_2"/>
    <property type="match status" value="1"/>
</dbReference>
<dbReference type="SUPFAM" id="SSF48613">
    <property type="entry name" value="Heme oxygenase-like"/>
    <property type="match status" value="1"/>
</dbReference>
<dbReference type="KEGG" id="lsh:CAB17_19850"/>
<evidence type="ECO:0008006" key="4">
    <source>
        <dbReference type="Google" id="ProtNLM"/>
    </source>
</evidence>
<evidence type="ECO:0000313" key="2">
    <source>
        <dbReference type="EMBL" id="AUH74202.1"/>
    </source>
</evidence>
<name>A0A2H5FRM4_9GAMM</name>
<dbReference type="GO" id="GO:0016491">
    <property type="term" value="F:oxidoreductase activity"/>
    <property type="evidence" value="ECO:0007669"/>
    <property type="project" value="UniProtKB-KW"/>
</dbReference>
<dbReference type="Gene3D" id="1.20.910.10">
    <property type="entry name" value="Heme oxygenase-like"/>
    <property type="match status" value="1"/>
</dbReference>
<keyword evidence="2" id="KW-0614">Plasmid</keyword>
<evidence type="ECO:0000313" key="3">
    <source>
        <dbReference type="Proteomes" id="UP000234343"/>
    </source>
</evidence>
<keyword evidence="3" id="KW-1185">Reference proteome</keyword>
<accession>A0A2H5FRM4</accession>
<reference evidence="2 3" key="1">
    <citation type="submission" date="2017-12" db="EMBL/GenBank/DDBJ databases">
        <title>Legionella sainthelensi LA01-117, whole genome sequence of a clinical isolate from New Zealand.</title>
        <authorList>
            <person name="Cree S.L."/>
            <person name="Slow S."/>
            <person name="Kennedy M.A."/>
            <person name="Murdoch D.R."/>
            <person name="Biggs P.J."/>
            <person name="Anderson T."/>
        </authorList>
    </citation>
    <scope>NUCLEOTIDE SEQUENCE [LARGE SCALE GENOMIC DNA]</scope>
    <source>
        <strain evidence="2 3">LA01-117</strain>
        <plasmid evidence="3">pLA01-117_113k</plasmid>
    </source>
</reference>